<gene>
    <name evidence="1" type="ORF">EHQ76_14110</name>
</gene>
<evidence type="ECO:0000313" key="2">
    <source>
        <dbReference type="Proteomes" id="UP000298429"/>
    </source>
</evidence>
<comment type="caution">
    <text evidence="1">The sequence shown here is derived from an EMBL/GenBank/DDBJ whole genome shotgun (WGS) entry which is preliminary data.</text>
</comment>
<organism evidence="1 2">
    <name type="scientific">Leptospira barantonii</name>
    <dbReference type="NCBI Taxonomy" id="2023184"/>
    <lineage>
        <taxon>Bacteria</taxon>
        <taxon>Pseudomonadati</taxon>
        <taxon>Spirochaetota</taxon>
        <taxon>Spirochaetia</taxon>
        <taxon>Leptospirales</taxon>
        <taxon>Leptospiraceae</taxon>
        <taxon>Leptospira</taxon>
    </lineage>
</organism>
<dbReference type="EMBL" id="RQGN01000073">
    <property type="protein sequence ID" value="TGL97978.1"/>
    <property type="molecule type" value="Genomic_DNA"/>
</dbReference>
<reference evidence="1 2" key="1">
    <citation type="journal article" date="2019" name="PLoS Negl. Trop. Dis.">
        <title>Revisiting the worldwide diversity of Leptospira species in the environment.</title>
        <authorList>
            <person name="Vincent A.T."/>
            <person name="Schiettekatte O."/>
            <person name="Bourhy P."/>
            <person name="Veyrier F.J."/>
            <person name="Picardeau M."/>
        </authorList>
    </citation>
    <scope>NUCLEOTIDE SEQUENCE [LARGE SCALE GENOMIC DNA]</scope>
    <source>
        <strain evidence="1 2">201702444</strain>
    </source>
</reference>
<sequence length="240" mass="27276">MEKIFVYSSESLEEYSSSNLSSIELEVELFNRDQSDGLKKKIHQGISFPPEGYKFEAGELKEFSLSEKADRGLISVPEDMKIEEEKLVPKTELELLQCGLLTISSYKEKKIRKIHSKFDEALDRILCKYPKSEPLSWPILSPQAKQWLSANSQERENLKPSLIALVSESKTMEDDDITELASSILAKANSYESYCGVCKRIKRELVSQIQNNVKTNVNVLYNELEAIEIDFPSFEGAVHG</sequence>
<evidence type="ECO:0000313" key="1">
    <source>
        <dbReference type="EMBL" id="TGL97978.1"/>
    </source>
</evidence>
<dbReference type="AlphaFoldDB" id="A0A5F2B0I7"/>
<dbReference type="Proteomes" id="UP000298429">
    <property type="component" value="Unassembled WGS sequence"/>
</dbReference>
<dbReference type="OrthoDB" id="344832at2"/>
<protein>
    <submittedName>
        <fullName evidence="1">Uncharacterized protein</fullName>
    </submittedName>
</protein>
<proteinExistence type="predicted"/>
<name>A0A5F2B0I7_9LEPT</name>
<dbReference type="RefSeq" id="WP_135671507.1">
    <property type="nucleotide sequence ID" value="NZ_RQGN01000073.1"/>
</dbReference>
<accession>A0A5F2B0I7</accession>